<keyword evidence="4" id="KW-1185">Reference proteome</keyword>
<dbReference type="GO" id="GO:0016747">
    <property type="term" value="F:acyltransferase activity, transferring groups other than amino-acyl groups"/>
    <property type="evidence" value="ECO:0007669"/>
    <property type="project" value="InterPro"/>
</dbReference>
<evidence type="ECO:0000313" key="4">
    <source>
        <dbReference type="Proteomes" id="UP000241167"/>
    </source>
</evidence>
<feature type="transmembrane region" description="Helical" evidence="1">
    <location>
        <begin position="178"/>
        <end position="198"/>
    </location>
</feature>
<feature type="transmembrane region" description="Helical" evidence="1">
    <location>
        <begin position="118"/>
        <end position="138"/>
    </location>
</feature>
<keyword evidence="1" id="KW-0812">Transmembrane</keyword>
<keyword evidence="1" id="KW-0472">Membrane</keyword>
<feature type="transmembrane region" description="Helical" evidence="1">
    <location>
        <begin position="242"/>
        <end position="262"/>
    </location>
</feature>
<dbReference type="Proteomes" id="UP000241167">
    <property type="component" value="Unassembled WGS sequence"/>
</dbReference>
<keyword evidence="1" id="KW-1133">Transmembrane helix</keyword>
<feature type="transmembrane region" description="Helical" evidence="1">
    <location>
        <begin position="26"/>
        <end position="51"/>
    </location>
</feature>
<proteinExistence type="predicted"/>
<feature type="domain" description="Acyltransferase 3" evidence="2">
    <location>
        <begin position="11"/>
        <end position="255"/>
    </location>
</feature>
<dbReference type="AlphaFoldDB" id="A0A2P7QK60"/>
<gene>
    <name evidence="3" type="ORF">C7I55_18040</name>
</gene>
<protein>
    <recommendedName>
        <fullName evidence="2">Acyltransferase 3 domain-containing protein</fullName>
    </recommendedName>
</protein>
<name>A0A2P7QK60_9SPHN</name>
<sequence>MTSPSQARPNDFLARRLGRIVPLCRLTILIAAPLFPAQLSLGTFAASLLFIPHHAPGMAFGIPLNPIGWTLQYELVFYPLFALALALPRRIGIALIAAILGLWVVAVSRGLLGHDNALAYLGRPIILYFLAAMALGVVRERWRGNAAGPLAFAVSLGIAAAAMAAACASRFLPGLAPSSTTAILAVATVIAVSACAFSRNAASGGRAQSVSRAVGDATYSIYLTHLLPLALLAVAMPAAVSAVALAVFVPVGSLVAVGSGLLI</sequence>
<reference evidence="3 4" key="1">
    <citation type="submission" date="2018-03" db="EMBL/GenBank/DDBJ databases">
        <title>The draft genome of Sphingosinicella sp. GL-C-18.</title>
        <authorList>
            <person name="Liu L."/>
            <person name="Li L."/>
            <person name="Liang L."/>
            <person name="Zhang X."/>
            <person name="Wang T."/>
        </authorList>
    </citation>
    <scope>NUCLEOTIDE SEQUENCE [LARGE SCALE GENOMIC DNA]</scope>
    <source>
        <strain evidence="3 4">GL-C-18</strain>
    </source>
</reference>
<dbReference type="InterPro" id="IPR002656">
    <property type="entry name" value="Acyl_transf_3_dom"/>
</dbReference>
<accession>A0A2P7QK60</accession>
<dbReference type="Pfam" id="PF01757">
    <property type="entry name" value="Acyl_transf_3"/>
    <property type="match status" value="1"/>
</dbReference>
<organism evidence="3 4">
    <name type="scientific">Allosphingosinicella deserti</name>
    <dbReference type="NCBI Taxonomy" id="2116704"/>
    <lineage>
        <taxon>Bacteria</taxon>
        <taxon>Pseudomonadati</taxon>
        <taxon>Pseudomonadota</taxon>
        <taxon>Alphaproteobacteria</taxon>
        <taxon>Sphingomonadales</taxon>
        <taxon>Sphingomonadaceae</taxon>
        <taxon>Allosphingosinicella</taxon>
    </lineage>
</organism>
<evidence type="ECO:0000313" key="3">
    <source>
        <dbReference type="EMBL" id="PSJ38354.1"/>
    </source>
</evidence>
<evidence type="ECO:0000256" key="1">
    <source>
        <dbReference type="SAM" id="Phobius"/>
    </source>
</evidence>
<feature type="transmembrane region" description="Helical" evidence="1">
    <location>
        <begin position="150"/>
        <end position="172"/>
    </location>
</feature>
<feature type="transmembrane region" description="Helical" evidence="1">
    <location>
        <begin position="71"/>
        <end position="87"/>
    </location>
</feature>
<dbReference type="OrthoDB" id="9767863at2"/>
<evidence type="ECO:0000259" key="2">
    <source>
        <dbReference type="Pfam" id="PF01757"/>
    </source>
</evidence>
<comment type="caution">
    <text evidence="3">The sequence shown here is derived from an EMBL/GenBank/DDBJ whole genome shotgun (WGS) entry which is preliminary data.</text>
</comment>
<dbReference type="EMBL" id="PXYI01000006">
    <property type="protein sequence ID" value="PSJ38354.1"/>
    <property type="molecule type" value="Genomic_DNA"/>
</dbReference>
<feature type="transmembrane region" description="Helical" evidence="1">
    <location>
        <begin position="219"/>
        <end position="236"/>
    </location>
</feature>
<feature type="transmembrane region" description="Helical" evidence="1">
    <location>
        <begin position="94"/>
        <end position="112"/>
    </location>
</feature>